<feature type="transmembrane region" description="Helical" evidence="1">
    <location>
        <begin position="42"/>
        <end position="61"/>
    </location>
</feature>
<keyword evidence="1" id="KW-1133">Transmembrane helix</keyword>
<evidence type="ECO:0000313" key="4">
    <source>
        <dbReference type="Proteomes" id="UP000019116"/>
    </source>
</evidence>
<dbReference type="OrthoDB" id="672171at2759"/>
<dbReference type="AlphaFoldDB" id="A0A3B6DNT0"/>
<feature type="transmembrane region" description="Helical" evidence="1">
    <location>
        <begin position="106"/>
        <end position="125"/>
    </location>
</feature>
<evidence type="ECO:0000259" key="2">
    <source>
        <dbReference type="Pfam" id="PF13968"/>
    </source>
</evidence>
<keyword evidence="1" id="KW-0472">Membrane</keyword>
<sequence length="598" mass="67750">MYSLKVNNYCKRFKNENHLGNATVTTFSHYARYLSKSSRETVIRIEVFVILAAVFLLLLATFGSYRRRHKKLFVLKVVFGVCALSSSLITYIFGSMESSVAKSSMYPLWAISLFILYASTDSVVAYNLDDTRQSMRYLYQAALFYAYVVLLLFSVTSSGGAFDVSTSIDGTRLKGLLTFPVAFLHLIAVAKSLHRVAACQLASRSWRLNKMVADYMYDEHTKGEFVPATMEGCHYLVDWLLSRSKLDAQSYATDDEVIDIEKIWRCNDKSLGLELKYTCLSFSLFNLLRRRCFGFAFGECKVRAHDFVFKGLLPEKAADCDRIFNVIEVELAFLYDFFFTNMNPDKPIVLPKEVKEAIVHALIRTDGNLTNGKSSLVDNRAVDLLRAFEQDIHANKNCSQRKGNQTHLIMTWHVATWYCEMALSSDEEQVTRIKNLSSDEEKELRSHLEVATKLSKYCAYLVVSAPNLLPGHQYDTVCVLEAVAVEATKFLENSNDKYETMRNLEESEGVTQSADGAIFQSGAKLGRQLVVEIEDVTQRWKVLADFWAEMMLYVAPSDNVKGHMEELAEGGEFITHLWALLTHAGILGRQEDHQVGSV</sequence>
<dbReference type="Proteomes" id="UP000019116">
    <property type="component" value="Chromosome 2D"/>
</dbReference>
<dbReference type="Pfam" id="PF04578">
    <property type="entry name" value="DUF594"/>
    <property type="match status" value="1"/>
</dbReference>
<dbReference type="Gramene" id="TraesCS2D02G485600.1">
    <property type="protein sequence ID" value="TraesCS2D02G485600.1"/>
    <property type="gene ID" value="TraesCS2D02G485600"/>
</dbReference>
<proteinExistence type="predicted"/>
<dbReference type="Gramene" id="TraesPARA_EIv1.0_0742780.1">
    <property type="protein sequence ID" value="TraesPARA_EIv1.0_0742780.1.CDS"/>
    <property type="gene ID" value="TraesPARA_EIv1.0_0742780"/>
</dbReference>
<reference evidence="3" key="1">
    <citation type="submission" date="2018-08" db="EMBL/GenBank/DDBJ databases">
        <authorList>
            <person name="Rossello M."/>
        </authorList>
    </citation>
    <scope>NUCLEOTIDE SEQUENCE [LARGE SCALE GENOMIC DNA]</scope>
    <source>
        <strain evidence="3">cv. Chinese Spring</strain>
    </source>
</reference>
<dbReference type="InterPro" id="IPR007658">
    <property type="entry name" value="DUF594"/>
</dbReference>
<keyword evidence="1" id="KW-0812">Transmembrane</keyword>
<dbReference type="OMA" id="SHYARYL"/>
<dbReference type="InterPro" id="IPR025315">
    <property type="entry name" value="DUF4220"/>
</dbReference>
<dbReference type="PANTHER" id="PTHR31325">
    <property type="entry name" value="OS01G0798800 PROTEIN-RELATED"/>
    <property type="match status" value="1"/>
</dbReference>
<accession>A0A3B6DNT0</accession>
<dbReference type="Gramene" id="TraesCS2D03G1083400.1">
    <property type="protein sequence ID" value="TraesCS2D03G1083400.1.CDS"/>
    <property type="gene ID" value="TraesCS2D03G1083400"/>
</dbReference>
<dbReference type="Gramene" id="TraesWEE_scaffold_127440_01G000100.1">
    <property type="protein sequence ID" value="TraesWEE_scaffold_127440_01G000100.1"/>
    <property type="gene ID" value="TraesWEE_scaffold_127440_01G000100"/>
</dbReference>
<keyword evidence="4" id="KW-1185">Reference proteome</keyword>
<evidence type="ECO:0000256" key="1">
    <source>
        <dbReference type="SAM" id="Phobius"/>
    </source>
</evidence>
<feature type="domain" description="DUF4220" evidence="2">
    <location>
        <begin position="83"/>
        <end position="342"/>
    </location>
</feature>
<protein>
    <recommendedName>
        <fullName evidence="2">DUF4220 domain-containing protein</fullName>
    </recommendedName>
</protein>
<name>A0A3B6DNT0_WHEAT</name>
<dbReference type="STRING" id="4565.A0A3B6DNT0"/>
<evidence type="ECO:0000313" key="3">
    <source>
        <dbReference type="EnsemblPlants" id="TraesCS2D02G485600.1"/>
    </source>
</evidence>
<reference evidence="3" key="2">
    <citation type="submission" date="2018-10" db="UniProtKB">
        <authorList>
            <consortium name="EnsemblPlants"/>
        </authorList>
    </citation>
    <scope>IDENTIFICATION</scope>
</reference>
<feature type="transmembrane region" description="Helical" evidence="1">
    <location>
        <begin position="137"/>
        <end position="155"/>
    </location>
</feature>
<dbReference type="Pfam" id="PF13968">
    <property type="entry name" value="DUF4220"/>
    <property type="match status" value="1"/>
</dbReference>
<dbReference type="EnsemblPlants" id="TraesCS2D02G485600.1">
    <property type="protein sequence ID" value="TraesCS2D02G485600.1"/>
    <property type="gene ID" value="TraesCS2D02G485600"/>
</dbReference>
<organism evidence="3">
    <name type="scientific">Triticum aestivum</name>
    <name type="common">Wheat</name>
    <dbReference type="NCBI Taxonomy" id="4565"/>
    <lineage>
        <taxon>Eukaryota</taxon>
        <taxon>Viridiplantae</taxon>
        <taxon>Streptophyta</taxon>
        <taxon>Embryophyta</taxon>
        <taxon>Tracheophyta</taxon>
        <taxon>Spermatophyta</taxon>
        <taxon>Magnoliopsida</taxon>
        <taxon>Liliopsida</taxon>
        <taxon>Poales</taxon>
        <taxon>Poaceae</taxon>
        <taxon>BOP clade</taxon>
        <taxon>Pooideae</taxon>
        <taxon>Triticodae</taxon>
        <taxon>Triticeae</taxon>
        <taxon>Triticinae</taxon>
        <taxon>Triticum</taxon>
    </lineage>
</organism>
<feature type="transmembrane region" description="Helical" evidence="1">
    <location>
        <begin position="73"/>
        <end position="94"/>
    </location>
</feature>